<dbReference type="EMBL" id="JBHTBH010000001">
    <property type="protein sequence ID" value="MFC7326885.1"/>
    <property type="molecule type" value="Genomic_DNA"/>
</dbReference>
<dbReference type="InterPro" id="IPR002104">
    <property type="entry name" value="Integrase_catalytic"/>
</dbReference>
<accession>A0ABW2KBQ5</accession>
<protein>
    <submittedName>
        <fullName evidence="3">Tyrosine-type recombinase/integrase</fullName>
    </submittedName>
</protein>
<name>A0ABW2KBQ5_9ACTN</name>
<reference evidence="4" key="1">
    <citation type="journal article" date="2019" name="Int. J. Syst. Evol. Microbiol.">
        <title>The Global Catalogue of Microorganisms (GCM) 10K type strain sequencing project: providing services to taxonomists for standard genome sequencing and annotation.</title>
        <authorList>
            <consortium name="The Broad Institute Genomics Platform"/>
            <consortium name="The Broad Institute Genome Sequencing Center for Infectious Disease"/>
            <person name="Wu L."/>
            <person name="Ma J."/>
        </authorList>
    </citation>
    <scope>NUCLEOTIDE SEQUENCE [LARGE SCALE GENOMIC DNA]</scope>
    <source>
        <strain evidence="4">CGMCC 4.7382</strain>
    </source>
</reference>
<evidence type="ECO:0000313" key="4">
    <source>
        <dbReference type="Proteomes" id="UP001596540"/>
    </source>
</evidence>
<feature type="domain" description="Tyr recombinase" evidence="2">
    <location>
        <begin position="242"/>
        <end position="457"/>
    </location>
</feature>
<keyword evidence="1" id="KW-0233">DNA recombination</keyword>
<evidence type="ECO:0000256" key="1">
    <source>
        <dbReference type="ARBA" id="ARBA00023172"/>
    </source>
</evidence>
<gene>
    <name evidence="3" type="ORF">ACFQRF_03945</name>
</gene>
<dbReference type="PANTHER" id="PTHR30349:SF64">
    <property type="entry name" value="PROPHAGE INTEGRASE INTD-RELATED"/>
    <property type="match status" value="1"/>
</dbReference>
<evidence type="ECO:0000313" key="3">
    <source>
        <dbReference type="EMBL" id="MFC7326885.1"/>
    </source>
</evidence>
<dbReference type="Pfam" id="PF00589">
    <property type="entry name" value="Phage_integrase"/>
    <property type="match status" value="1"/>
</dbReference>
<proteinExistence type="predicted"/>
<dbReference type="PANTHER" id="PTHR30349">
    <property type="entry name" value="PHAGE INTEGRASE-RELATED"/>
    <property type="match status" value="1"/>
</dbReference>
<dbReference type="PROSITE" id="PS51898">
    <property type="entry name" value="TYR_RECOMBINASE"/>
    <property type="match status" value="1"/>
</dbReference>
<dbReference type="RefSeq" id="WP_379868852.1">
    <property type="nucleotide sequence ID" value="NZ_JBHTBH010000001.1"/>
</dbReference>
<dbReference type="InterPro" id="IPR013762">
    <property type="entry name" value="Integrase-like_cat_sf"/>
</dbReference>
<organism evidence="3 4">
    <name type="scientific">Marinactinospora rubrisoli</name>
    <dbReference type="NCBI Taxonomy" id="2715399"/>
    <lineage>
        <taxon>Bacteria</taxon>
        <taxon>Bacillati</taxon>
        <taxon>Actinomycetota</taxon>
        <taxon>Actinomycetes</taxon>
        <taxon>Streptosporangiales</taxon>
        <taxon>Nocardiopsidaceae</taxon>
        <taxon>Marinactinospora</taxon>
    </lineage>
</organism>
<dbReference type="InterPro" id="IPR050090">
    <property type="entry name" value="Tyrosine_recombinase_XerCD"/>
</dbReference>
<dbReference type="InterPro" id="IPR011010">
    <property type="entry name" value="DNA_brk_join_enz"/>
</dbReference>
<comment type="caution">
    <text evidence="3">The sequence shown here is derived from an EMBL/GenBank/DDBJ whole genome shotgun (WGS) entry which is preliminary data.</text>
</comment>
<dbReference type="Gene3D" id="1.10.443.10">
    <property type="entry name" value="Intergrase catalytic core"/>
    <property type="match status" value="1"/>
</dbReference>
<keyword evidence="4" id="KW-1185">Reference proteome</keyword>
<dbReference type="Proteomes" id="UP001596540">
    <property type="component" value="Unassembled WGS sequence"/>
</dbReference>
<dbReference type="SUPFAM" id="SSF56349">
    <property type="entry name" value="DNA breaking-rejoining enzymes"/>
    <property type="match status" value="1"/>
</dbReference>
<sequence length="461" mass="52302">MKSYDVRFWSIKTNRKTDAKSGKKRIVSHTVRWVVAGREKSSTYQNKSAAENFLSDLRQAARKGEPFDLDTGLPDSLALEKKKVTWFEHAIAYVDHQWSGVSAKERVSLYEGLTAVTVVLVLSKRGAPAPDVLRRALRCWAFNVPRRDESKPPEIEAALRWLERNSVPIMALEEVRTVSKALEACSRRLDGKPAAPEYYRRRRRVFSGALKHAVRLGRLRANPLDDKNADDWKPPAVVKTLDRRRVANPKQMKALLDAIRRIGKTQGPRLVALYGCMYYGMLRPQEAISLEAKSCELPADGWGVLDFETAYSAAGRAWTDDGEVHERRGLKGRAPNTRRRVPIPPELVTLLREHIDTYGTDEEGRLFRTYRGAKYHPSTLWRVLQDARVKAFSKSQVESPLASTPYDFRHAGVSLRLNAGTPPALVAEWAGHSVEVLYRVYAHCLDGDDDRWFGRIDDELD</sequence>
<evidence type="ECO:0000259" key="2">
    <source>
        <dbReference type="PROSITE" id="PS51898"/>
    </source>
</evidence>